<evidence type="ECO:0000313" key="4">
    <source>
        <dbReference type="EMBL" id="QBI18196.1"/>
    </source>
</evidence>
<dbReference type="RefSeq" id="WP_131153194.1">
    <property type="nucleotide sequence ID" value="NZ_CP036402.1"/>
</dbReference>
<accession>A0A411YAG5</accession>
<dbReference type="AlphaFoldDB" id="A0A411YAG5"/>
<feature type="region of interest" description="Disordered" evidence="2">
    <location>
        <begin position="224"/>
        <end position="265"/>
    </location>
</feature>
<reference evidence="4 5" key="1">
    <citation type="submission" date="2019-01" db="EMBL/GenBank/DDBJ databases">
        <title>Egibacter rhizosphaerae EGI 80759T.</title>
        <authorList>
            <person name="Chen D.-D."/>
            <person name="Tian Y."/>
            <person name="Jiao J.-Y."/>
            <person name="Zhang X.-T."/>
            <person name="Zhang Y.-G."/>
            <person name="Zhang Y."/>
            <person name="Xiao M."/>
            <person name="Shu W.-S."/>
            <person name="Li W.-J."/>
        </authorList>
    </citation>
    <scope>NUCLEOTIDE SEQUENCE [LARGE SCALE GENOMIC DNA]</scope>
    <source>
        <strain evidence="4 5">EGI 80759</strain>
    </source>
</reference>
<dbReference type="Gene3D" id="3.90.400.10">
    <property type="entry name" value="Oligo-1,6-glucosidase, Domain 2"/>
    <property type="match status" value="1"/>
</dbReference>
<dbReference type="SMART" id="SM00642">
    <property type="entry name" value="Aamy"/>
    <property type="match status" value="1"/>
</dbReference>
<keyword evidence="5" id="KW-1185">Reference proteome</keyword>
<dbReference type="InterPro" id="IPR006047">
    <property type="entry name" value="GH13_cat_dom"/>
</dbReference>
<dbReference type="InterPro" id="IPR017853">
    <property type="entry name" value="GH"/>
</dbReference>
<dbReference type="GO" id="GO:0004556">
    <property type="term" value="F:alpha-amylase activity"/>
    <property type="evidence" value="ECO:0007669"/>
    <property type="project" value="TreeGrafter"/>
</dbReference>
<feature type="domain" description="Glycosyl hydrolase family 13 catalytic" evidence="3">
    <location>
        <begin position="22"/>
        <end position="430"/>
    </location>
</feature>
<dbReference type="GO" id="GO:0009313">
    <property type="term" value="P:oligosaccharide catabolic process"/>
    <property type="evidence" value="ECO:0007669"/>
    <property type="project" value="TreeGrafter"/>
</dbReference>
<dbReference type="EMBL" id="CP036402">
    <property type="protein sequence ID" value="QBI18196.1"/>
    <property type="molecule type" value="Genomic_DNA"/>
</dbReference>
<dbReference type="Pfam" id="PF00128">
    <property type="entry name" value="Alpha-amylase"/>
    <property type="match status" value="1"/>
</dbReference>
<dbReference type="Gene3D" id="3.20.20.80">
    <property type="entry name" value="Glycosidases"/>
    <property type="match status" value="2"/>
</dbReference>
<dbReference type="PANTHER" id="PTHR10357">
    <property type="entry name" value="ALPHA-AMYLASE FAMILY MEMBER"/>
    <property type="match status" value="1"/>
</dbReference>
<evidence type="ECO:0000256" key="2">
    <source>
        <dbReference type="SAM" id="MobiDB-lite"/>
    </source>
</evidence>
<proteinExistence type="inferred from homology"/>
<protein>
    <recommendedName>
        <fullName evidence="3">Glycosyl hydrolase family 13 catalytic domain-containing protein</fullName>
    </recommendedName>
</protein>
<gene>
    <name evidence="4" type="ORF">ER308_00475</name>
</gene>
<organism evidence="4 5">
    <name type="scientific">Egibacter rhizosphaerae</name>
    <dbReference type="NCBI Taxonomy" id="1670831"/>
    <lineage>
        <taxon>Bacteria</taxon>
        <taxon>Bacillati</taxon>
        <taxon>Actinomycetota</taxon>
        <taxon>Nitriliruptoria</taxon>
        <taxon>Egibacterales</taxon>
        <taxon>Egibacteraceae</taxon>
        <taxon>Egibacter</taxon>
    </lineage>
</organism>
<evidence type="ECO:0000259" key="3">
    <source>
        <dbReference type="SMART" id="SM00642"/>
    </source>
</evidence>
<name>A0A411YAG5_9ACTN</name>
<dbReference type="InterPro" id="IPR045857">
    <property type="entry name" value="O16G_dom_2"/>
</dbReference>
<comment type="similarity">
    <text evidence="1">Belongs to the glycosyl hydrolase 13 family.</text>
</comment>
<evidence type="ECO:0000313" key="5">
    <source>
        <dbReference type="Proteomes" id="UP000291469"/>
    </source>
</evidence>
<sequence length="572" mass="62447">MGGVDVTGAADRPWWSDAVGYEVYIRSFADGDGDGVGDLHGLADRLDHLAWLGIDIVWISPCYPSPRHDGGYDVADYLRAADDLGGDAALDRVIGGAHDRGMRVVLDLVPNHTSSEHPWFQRARRSRDAPERSRYLWRDGATPGPPEQGGTPPNNWVSHFGGPAWSYDRVTDQWWCHLFLPEQPDLDWSDPEVSAAFEEILESWFARGVDGFRIDVAHGLVKHPDLPDLPPATGPDRVDPAEAANPVDPAEAANPIDPDDPLDAHDQLDHRYDVNQEGVRDVYRRWRRIADRHGALLLGEVYLLDPEQLSPYLSGDGLHLAFWFGSVHTEWDAAAVRGVLRRGADVAPGHVAWIIGSHDVSRAPTRFGGGDIGRRRALALATLQFCLPGVPFVYQGDELGLEDVAVPPERADDPIVTRAGVTARSRDVCRTPMPWAPGPGLGFSGAADPSPEPWLPMGPRRDTDTVSVQREDPDSLLHRWRALVALRHSEPALVEAPVEWLTEEGPVIAFRRGPLITVANAGSVAETWAPPGQSSAWVLAFDAAGRGDGQRLTGPLELAPADAVVLRSDEHS</sequence>
<dbReference type="PANTHER" id="PTHR10357:SF179">
    <property type="entry name" value="NEUTRAL AND BASIC AMINO ACID TRANSPORT PROTEIN RBAT"/>
    <property type="match status" value="1"/>
</dbReference>
<dbReference type="OrthoDB" id="9043248at2"/>
<evidence type="ECO:0000256" key="1">
    <source>
        <dbReference type="ARBA" id="ARBA00008061"/>
    </source>
</evidence>
<dbReference type="SUPFAM" id="SSF51445">
    <property type="entry name" value="(Trans)glycosidases"/>
    <property type="match status" value="1"/>
</dbReference>
<dbReference type="Proteomes" id="UP000291469">
    <property type="component" value="Chromosome"/>
</dbReference>
<dbReference type="KEGG" id="erz:ER308_00475"/>